<name>A0A6C0C6Z3_9ZZZZ</name>
<protein>
    <submittedName>
        <fullName evidence="1">Uncharacterized protein</fullName>
    </submittedName>
</protein>
<reference evidence="1" key="1">
    <citation type="journal article" date="2020" name="Nature">
        <title>Giant virus diversity and host interactions through global metagenomics.</title>
        <authorList>
            <person name="Schulz F."/>
            <person name="Roux S."/>
            <person name="Paez-Espino D."/>
            <person name="Jungbluth S."/>
            <person name="Walsh D.A."/>
            <person name="Denef V.J."/>
            <person name="McMahon K.D."/>
            <person name="Konstantinidis K.T."/>
            <person name="Eloe-Fadrosh E.A."/>
            <person name="Kyrpides N.C."/>
            <person name="Woyke T."/>
        </authorList>
    </citation>
    <scope>NUCLEOTIDE SEQUENCE</scope>
    <source>
        <strain evidence="1">GVMAG-M-3300020192-26</strain>
    </source>
</reference>
<sequence length="54" mass="5931">MDEYLHVQRPVNANLGKPHGITSNEPILVCSKSRQYKSLDVSLSGPILANSKSH</sequence>
<proteinExistence type="predicted"/>
<dbReference type="AlphaFoldDB" id="A0A6C0C6Z3"/>
<accession>A0A6C0C6Z3</accession>
<evidence type="ECO:0000313" key="1">
    <source>
        <dbReference type="EMBL" id="QHT00093.1"/>
    </source>
</evidence>
<dbReference type="EMBL" id="MN739352">
    <property type="protein sequence ID" value="QHT00093.1"/>
    <property type="molecule type" value="Genomic_DNA"/>
</dbReference>
<organism evidence="1">
    <name type="scientific">viral metagenome</name>
    <dbReference type="NCBI Taxonomy" id="1070528"/>
    <lineage>
        <taxon>unclassified sequences</taxon>
        <taxon>metagenomes</taxon>
        <taxon>organismal metagenomes</taxon>
    </lineage>
</organism>